<dbReference type="Pfam" id="PF00931">
    <property type="entry name" value="NB-ARC"/>
    <property type="match status" value="1"/>
</dbReference>
<dbReference type="InterPro" id="IPR002182">
    <property type="entry name" value="NB-ARC"/>
</dbReference>
<dbReference type="GO" id="GO:0043531">
    <property type="term" value="F:ADP binding"/>
    <property type="evidence" value="ECO:0007669"/>
    <property type="project" value="InterPro"/>
</dbReference>
<dbReference type="AlphaFoldDB" id="A0A8H7TFI1"/>
<evidence type="ECO:0000259" key="1">
    <source>
        <dbReference type="Pfam" id="PF00931"/>
    </source>
</evidence>
<dbReference type="EMBL" id="JAFJYH010000142">
    <property type="protein sequence ID" value="KAG4417906.1"/>
    <property type="molecule type" value="Genomic_DNA"/>
</dbReference>
<organism evidence="3 4">
    <name type="scientific">Cadophora malorum</name>
    <dbReference type="NCBI Taxonomy" id="108018"/>
    <lineage>
        <taxon>Eukaryota</taxon>
        <taxon>Fungi</taxon>
        <taxon>Dikarya</taxon>
        <taxon>Ascomycota</taxon>
        <taxon>Pezizomycotina</taxon>
        <taxon>Leotiomycetes</taxon>
        <taxon>Helotiales</taxon>
        <taxon>Ploettnerulaceae</taxon>
        <taxon>Cadophora</taxon>
    </lineage>
</organism>
<dbReference type="Pfam" id="PF25000">
    <property type="entry name" value="DUF7779"/>
    <property type="match status" value="1"/>
</dbReference>
<proteinExistence type="predicted"/>
<dbReference type="Pfam" id="PF13424">
    <property type="entry name" value="TPR_12"/>
    <property type="match status" value="1"/>
</dbReference>
<dbReference type="InterPro" id="IPR027417">
    <property type="entry name" value="P-loop_NTPase"/>
</dbReference>
<dbReference type="SMART" id="SM00028">
    <property type="entry name" value="TPR"/>
    <property type="match status" value="3"/>
</dbReference>
<evidence type="ECO:0000313" key="4">
    <source>
        <dbReference type="Proteomes" id="UP000664132"/>
    </source>
</evidence>
<gene>
    <name evidence="3" type="ORF">IFR04_008960</name>
</gene>
<dbReference type="PANTHER" id="PTHR35205">
    <property type="entry name" value="NB-ARC AND TPR DOMAIN PROTEIN"/>
    <property type="match status" value="1"/>
</dbReference>
<dbReference type="InterPro" id="IPR011990">
    <property type="entry name" value="TPR-like_helical_dom_sf"/>
</dbReference>
<dbReference type="PANTHER" id="PTHR35205:SF1">
    <property type="entry name" value="ZU5 DOMAIN-CONTAINING PROTEIN"/>
    <property type="match status" value="1"/>
</dbReference>
<feature type="domain" description="NB-ARC" evidence="1">
    <location>
        <begin position="314"/>
        <end position="475"/>
    </location>
</feature>
<dbReference type="InterPro" id="IPR019734">
    <property type="entry name" value="TPR_rpt"/>
</dbReference>
<dbReference type="SUPFAM" id="SSF48452">
    <property type="entry name" value="TPR-like"/>
    <property type="match status" value="1"/>
</dbReference>
<comment type="caution">
    <text evidence="3">The sequence shown here is derived from an EMBL/GenBank/DDBJ whole genome shotgun (WGS) entry which is preliminary data.</text>
</comment>
<evidence type="ECO:0000259" key="2">
    <source>
        <dbReference type="Pfam" id="PF25000"/>
    </source>
</evidence>
<evidence type="ECO:0008006" key="5">
    <source>
        <dbReference type="Google" id="ProtNLM"/>
    </source>
</evidence>
<dbReference type="SUPFAM" id="SSF52540">
    <property type="entry name" value="P-loop containing nucleoside triphosphate hydrolases"/>
    <property type="match status" value="1"/>
</dbReference>
<feature type="domain" description="DUF7779" evidence="2">
    <location>
        <begin position="565"/>
        <end position="663"/>
    </location>
</feature>
<dbReference type="Gene3D" id="3.40.50.300">
    <property type="entry name" value="P-loop containing nucleotide triphosphate hydrolases"/>
    <property type="match status" value="1"/>
</dbReference>
<name>A0A8H7TFI1_9HELO</name>
<dbReference type="Gene3D" id="1.25.40.10">
    <property type="entry name" value="Tetratricopeptide repeat domain"/>
    <property type="match status" value="2"/>
</dbReference>
<dbReference type="InterPro" id="IPR056681">
    <property type="entry name" value="DUF7779"/>
</dbReference>
<sequence length="1055" mass="119876">MTAVEISNEVHNLGLNGNHAIQEPLVRRGTNGGLIAENGSSNGVQNGHKGSIANIPRGDEYDVDFSDTRNFVVKRWEDIVTSATSRLSPQDLKAASDYLYWHDIKDEIQAKLSDSSSTQIMKRQMSRIQALPSILVKLTMTFDGLIMPFDVKFEILWGLIYLNLKLSYTSLDRLKRTCDLLDRLRKVTVLFNRCLETCDEKNEARIAVIDFLDPIIMVLVDCVDYFHEHLSEKEAADTWPDMRANIDQQLASLDYTVKHVSEISNFSKVNRDRQVKSLSSRHAALPDSEEPGVFPNRILPFQRNRTFYGRKEELDKILRYLRPKDQDDGVATFRTYTIYGRRGVGKTEIALQFAHVNPGGYDAIFWIQCETSVSIRQSFTDVALSLNLPGAAREGKHEENLLQVLKWLKLTKKKWLLIFDNAERDQILQKYWPVGAMGAILITSREYYNFAKDESRKGDTVKPFTENQSWELLLKLLGEDWEKADREGTIAQSEVIAAKKFLSQLEGLALAVRQAAVMIKDPNIGGPTIAKTYEKFKERMRTLPPRHSSRRSASEIALDSLWDMTFSALGSHARTLLSVFSWLSPDSIPVDLFLPRNQSVLDGSLSFCKQVQNINPQKRTSIISALAPSPAFAAATDELLKRELIKRDNRIYSIHRVVQEAVNYHDEEDLQNSFNIATALVHEAFPKVVMNQPLIKYWTTCQIYIPHGVFLSRKFAGHVKSGSTGKLKSTSEFVQLLHHCGWYLYEIGDYDVCNRVVETATGACENKKSLLYADIRNTAGGRFYDLNELARCRRAWEDTLKIRKELLDHDHPQMAAIYNNFGNLELSTGNPKWAKENFDRAMQIWNAGGDNTAVQLALTHLCVGRLHTLKLNVDEAWRETNLAETLFLRTMGADKGFMANVHYVYGNIHMLQKDWDLAWRSFDECLKIGLATMPLHPITAAAYYSLGCVKFEQGELEPARAWLEKARSISQLNSPVADDGPTARILWKLAQILEADPEQRFNEEAQVLRNRAAIARAKLLASGKGGAMAFLREEDAEEVDDEEEDYDVLVPLFYR</sequence>
<dbReference type="OrthoDB" id="6161812at2759"/>
<evidence type="ECO:0000313" key="3">
    <source>
        <dbReference type="EMBL" id="KAG4417906.1"/>
    </source>
</evidence>
<protein>
    <recommendedName>
        <fullName evidence="5">NB-ARC domain-containing protein</fullName>
    </recommendedName>
</protein>
<reference evidence="3" key="1">
    <citation type="submission" date="2021-02" db="EMBL/GenBank/DDBJ databases">
        <title>Genome sequence Cadophora malorum strain M34.</title>
        <authorList>
            <person name="Stefanovic E."/>
            <person name="Vu D."/>
            <person name="Scully C."/>
            <person name="Dijksterhuis J."/>
            <person name="Roader J."/>
            <person name="Houbraken J."/>
        </authorList>
    </citation>
    <scope>NUCLEOTIDE SEQUENCE</scope>
    <source>
        <strain evidence="3">M34</strain>
    </source>
</reference>
<keyword evidence="4" id="KW-1185">Reference proteome</keyword>
<dbReference type="Proteomes" id="UP000664132">
    <property type="component" value="Unassembled WGS sequence"/>
</dbReference>
<accession>A0A8H7TFI1</accession>